<evidence type="ECO:0000313" key="2">
    <source>
        <dbReference type="Proteomes" id="UP000680865"/>
    </source>
</evidence>
<protein>
    <submittedName>
        <fullName evidence="1">Uncharacterized protein</fullName>
    </submittedName>
</protein>
<proteinExistence type="predicted"/>
<accession>A0A919SLM1</accession>
<evidence type="ECO:0000313" key="1">
    <source>
        <dbReference type="EMBL" id="GIM73193.1"/>
    </source>
</evidence>
<gene>
    <name evidence="1" type="ORF">Aco04nite_34090</name>
</gene>
<reference evidence="1" key="1">
    <citation type="submission" date="2021-03" db="EMBL/GenBank/DDBJ databases">
        <title>Whole genome shotgun sequence of Actinoplanes consettensis NBRC 14913.</title>
        <authorList>
            <person name="Komaki H."/>
            <person name="Tamura T."/>
        </authorList>
    </citation>
    <scope>NUCLEOTIDE SEQUENCE</scope>
    <source>
        <strain evidence="1">NBRC 14913</strain>
    </source>
</reference>
<dbReference type="RefSeq" id="WP_212998178.1">
    <property type="nucleotide sequence ID" value="NZ_BAAATW010000007.1"/>
</dbReference>
<name>A0A919SLM1_9ACTN</name>
<dbReference type="AlphaFoldDB" id="A0A919SLM1"/>
<sequence>MDALTRDLLWLGWEDYTLLWQVVLNARHVNELSSLREAQDVAHGVLQTLLAGNLIELFRCPWAMDNDAYRLVAPAEHAAVLGDDRSWTIEGADGRDLVWFATTDAGLERYQQGTGWQ</sequence>
<keyword evidence="2" id="KW-1185">Reference proteome</keyword>
<dbReference type="EMBL" id="BOQP01000016">
    <property type="protein sequence ID" value="GIM73193.1"/>
    <property type="molecule type" value="Genomic_DNA"/>
</dbReference>
<organism evidence="1 2">
    <name type="scientific">Winogradskya consettensis</name>
    <dbReference type="NCBI Taxonomy" id="113560"/>
    <lineage>
        <taxon>Bacteria</taxon>
        <taxon>Bacillati</taxon>
        <taxon>Actinomycetota</taxon>
        <taxon>Actinomycetes</taxon>
        <taxon>Micromonosporales</taxon>
        <taxon>Micromonosporaceae</taxon>
        <taxon>Winogradskya</taxon>
    </lineage>
</organism>
<comment type="caution">
    <text evidence="1">The sequence shown here is derived from an EMBL/GenBank/DDBJ whole genome shotgun (WGS) entry which is preliminary data.</text>
</comment>
<dbReference type="Proteomes" id="UP000680865">
    <property type="component" value="Unassembled WGS sequence"/>
</dbReference>